<organism evidence="1">
    <name type="scientific">viral metagenome</name>
    <dbReference type="NCBI Taxonomy" id="1070528"/>
    <lineage>
        <taxon>unclassified sequences</taxon>
        <taxon>metagenomes</taxon>
        <taxon>organismal metagenomes</taxon>
    </lineage>
</organism>
<reference evidence="1" key="1">
    <citation type="journal article" date="2020" name="Nature">
        <title>Giant virus diversity and host interactions through global metagenomics.</title>
        <authorList>
            <person name="Schulz F."/>
            <person name="Roux S."/>
            <person name="Paez-Espino D."/>
            <person name="Jungbluth S."/>
            <person name="Walsh D.A."/>
            <person name="Denef V.J."/>
            <person name="McMahon K.D."/>
            <person name="Konstantinidis K.T."/>
            <person name="Eloe-Fadrosh E.A."/>
            <person name="Kyrpides N.C."/>
            <person name="Woyke T."/>
        </authorList>
    </citation>
    <scope>NUCLEOTIDE SEQUENCE</scope>
    <source>
        <strain evidence="1">GVMAG-M-3300009149-34</strain>
    </source>
</reference>
<sequence length="77" mass="8690">MNNLSIFLLILIFGYAIFSCKLNNKEPLTNCNTLRCKKNEYSASSLKNTLSNKLTSVSSGHIANIKDHLANLKEMWL</sequence>
<protein>
    <submittedName>
        <fullName evidence="1">Uncharacterized protein</fullName>
    </submittedName>
</protein>
<accession>A0A6C0EMB2</accession>
<proteinExistence type="predicted"/>
<dbReference type="EMBL" id="MN738895">
    <property type="protein sequence ID" value="QHT30324.1"/>
    <property type="molecule type" value="Genomic_DNA"/>
</dbReference>
<evidence type="ECO:0000313" key="1">
    <source>
        <dbReference type="EMBL" id="QHT30324.1"/>
    </source>
</evidence>
<name>A0A6C0EMB2_9ZZZZ</name>
<dbReference type="AlphaFoldDB" id="A0A6C0EMB2"/>